<dbReference type="GO" id="GO:0022857">
    <property type="term" value="F:transmembrane transporter activity"/>
    <property type="evidence" value="ECO:0007669"/>
    <property type="project" value="InterPro"/>
</dbReference>
<feature type="transmembrane region" description="Helical" evidence="11">
    <location>
        <begin position="231"/>
        <end position="255"/>
    </location>
</feature>
<keyword evidence="7 11" id="KW-1133">Transmembrane helix</keyword>
<reference evidence="12" key="1">
    <citation type="submission" date="2020-10" db="EMBL/GenBank/DDBJ databases">
        <title>Taxonomic study of unclassified bacteria belonging to the class Ktedonobacteria.</title>
        <authorList>
            <person name="Yabe S."/>
            <person name="Wang C.M."/>
            <person name="Zheng Y."/>
            <person name="Sakai Y."/>
            <person name="Cavaletti L."/>
            <person name="Monciardini P."/>
            <person name="Donadio S."/>
        </authorList>
    </citation>
    <scope>NUCLEOTIDE SEQUENCE</scope>
    <source>
        <strain evidence="12">SOSP1-1</strain>
    </source>
</reference>
<dbReference type="RefSeq" id="WP_220200036.1">
    <property type="nucleotide sequence ID" value="NZ_BNJF01000010.1"/>
</dbReference>
<accession>A0A8J3IBS8</accession>
<feature type="transmembrane region" description="Helical" evidence="11">
    <location>
        <begin position="267"/>
        <end position="300"/>
    </location>
</feature>
<evidence type="ECO:0000256" key="7">
    <source>
        <dbReference type="ARBA" id="ARBA00022989"/>
    </source>
</evidence>
<dbReference type="InterPro" id="IPR001851">
    <property type="entry name" value="ABC_transp_permease"/>
</dbReference>
<evidence type="ECO:0000256" key="8">
    <source>
        <dbReference type="ARBA" id="ARBA00023136"/>
    </source>
</evidence>
<dbReference type="PANTHER" id="PTHR32196:SF29">
    <property type="entry name" value="AUTOINDUCER 2 IMPORT SYSTEM PERMEASE PROTEIN LSRC"/>
    <property type="match status" value="1"/>
</dbReference>
<comment type="subcellular location">
    <subcellularLocation>
        <location evidence="1">Cell membrane</location>
        <topology evidence="1">Multi-pass membrane protein</topology>
    </subcellularLocation>
</comment>
<name>A0A8J3IBS8_9CHLR</name>
<dbReference type="AlphaFoldDB" id="A0A8J3IBS8"/>
<evidence type="ECO:0000313" key="13">
    <source>
        <dbReference type="Proteomes" id="UP000612362"/>
    </source>
</evidence>
<comment type="subunit">
    <text evidence="2">The complex is composed of two ATP-binding proteins (LsrA), two transmembrane proteins (LsrC and LsrD) and a solute-binding protein (LsrB).</text>
</comment>
<feature type="transmembrane region" description="Helical" evidence="11">
    <location>
        <begin position="61"/>
        <end position="80"/>
    </location>
</feature>
<evidence type="ECO:0000313" key="12">
    <source>
        <dbReference type="EMBL" id="GHO51091.1"/>
    </source>
</evidence>
<keyword evidence="6 11" id="KW-0812">Transmembrane</keyword>
<sequence length="346" mass="36607">MSTTSTERKEPRTSARTSSNRFIGIVSRVRELGLLAVLLLIVIIVSIQVPRFLGLDNLEQILLSIAILAIVAAGETMVVLTRNVDLSVGSIVGLTAYIAANTLKEHPGTNVLLILLFGCIIGLVLGAINGLIVGIGRVPAIVATLGTLYVFRGLDFMIAGGNQVTAYQVPDSFLALATTRILGIPALILFAAAVILSFAFFLRSTRSGRQLYAIGSNPDAASRIGIRANRLIFMTFLLSGLLCGLAGVLWGARYATVDARAASGLELQVVAAVVVGGVNIFGGSGTILGVTLGAIVLGTIDNSLTLLKLSQFWLQAIDGAAILTAVTLDAFITRWIRRRLLARRQR</sequence>
<organism evidence="12 13">
    <name type="scientific">Ktedonospora formicarum</name>
    <dbReference type="NCBI Taxonomy" id="2778364"/>
    <lineage>
        <taxon>Bacteria</taxon>
        <taxon>Bacillati</taxon>
        <taxon>Chloroflexota</taxon>
        <taxon>Ktedonobacteria</taxon>
        <taxon>Ktedonobacterales</taxon>
        <taxon>Ktedonobacteraceae</taxon>
        <taxon>Ktedonospora</taxon>
    </lineage>
</organism>
<comment type="function">
    <text evidence="9">Part of the ABC transporter complex LsrABCD involved in autoinducer 2 (AI-2) import. Probably responsible for the translocation of the substrate across the membrane.</text>
</comment>
<evidence type="ECO:0000256" key="4">
    <source>
        <dbReference type="ARBA" id="ARBA00022475"/>
    </source>
</evidence>
<keyword evidence="8 11" id="KW-0472">Membrane</keyword>
<feature type="transmembrane region" description="Helical" evidence="11">
    <location>
        <begin position="181"/>
        <end position="202"/>
    </location>
</feature>
<evidence type="ECO:0000256" key="6">
    <source>
        <dbReference type="ARBA" id="ARBA00022692"/>
    </source>
</evidence>
<dbReference type="GO" id="GO:0005886">
    <property type="term" value="C:plasma membrane"/>
    <property type="evidence" value="ECO:0007669"/>
    <property type="project" value="UniProtKB-SubCell"/>
</dbReference>
<keyword evidence="3" id="KW-0813">Transport</keyword>
<evidence type="ECO:0000256" key="5">
    <source>
        <dbReference type="ARBA" id="ARBA00022519"/>
    </source>
</evidence>
<dbReference type="CDD" id="cd06579">
    <property type="entry name" value="TM_PBP1_transp_AraH_like"/>
    <property type="match status" value="1"/>
</dbReference>
<feature type="transmembrane region" description="Helical" evidence="11">
    <location>
        <begin position="86"/>
        <end position="103"/>
    </location>
</feature>
<comment type="caution">
    <text evidence="12">The sequence shown here is derived from an EMBL/GenBank/DDBJ whole genome shotgun (WGS) entry which is preliminary data.</text>
</comment>
<evidence type="ECO:0000256" key="9">
    <source>
        <dbReference type="ARBA" id="ARBA00025439"/>
    </source>
</evidence>
<feature type="transmembrane region" description="Helical" evidence="11">
    <location>
        <begin position="138"/>
        <end position="160"/>
    </location>
</feature>
<dbReference type="PANTHER" id="PTHR32196">
    <property type="entry name" value="ABC TRANSPORTER PERMEASE PROTEIN YPHD-RELATED-RELATED"/>
    <property type="match status" value="1"/>
</dbReference>
<evidence type="ECO:0000256" key="2">
    <source>
        <dbReference type="ARBA" id="ARBA00011262"/>
    </source>
</evidence>
<evidence type="ECO:0000256" key="11">
    <source>
        <dbReference type="SAM" id="Phobius"/>
    </source>
</evidence>
<feature type="transmembrane region" description="Helical" evidence="11">
    <location>
        <begin position="32"/>
        <end position="49"/>
    </location>
</feature>
<dbReference type="Proteomes" id="UP000612362">
    <property type="component" value="Unassembled WGS sequence"/>
</dbReference>
<keyword evidence="4" id="KW-1003">Cell membrane</keyword>
<feature type="transmembrane region" description="Helical" evidence="11">
    <location>
        <begin position="110"/>
        <end position="132"/>
    </location>
</feature>
<keyword evidence="5" id="KW-0997">Cell inner membrane</keyword>
<gene>
    <name evidence="12" type="primary">rhaP</name>
    <name evidence="12" type="ORF">KSX_92540</name>
</gene>
<evidence type="ECO:0000256" key="1">
    <source>
        <dbReference type="ARBA" id="ARBA00004651"/>
    </source>
</evidence>
<dbReference type="Pfam" id="PF02653">
    <property type="entry name" value="BPD_transp_2"/>
    <property type="match status" value="1"/>
</dbReference>
<evidence type="ECO:0000256" key="10">
    <source>
        <dbReference type="ARBA" id="ARBA00039382"/>
    </source>
</evidence>
<proteinExistence type="predicted"/>
<keyword evidence="13" id="KW-1185">Reference proteome</keyword>
<protein>
    <recommendedName>
        <fullName evidence="10">Autoinducer 2 import system permease protein LsrC</fullName>
    </recommendedName>
</protein>
<dbReference type="EMBL" id="BNJF01000010">
    <property type="protein sequence ID" value="GHO51091.1"/>
    <property type="molecule type" value="Genomic_DNA"/>
</dbReference>
<evidence type="ECO:0000256" key="3">
    <source>
        <dbReference type="ARBA" id="ARBA00022448"/>
    </source>
</evidence>